<dbReference type="PATRIC" id="fig|1515334.3.peg.2709"/>
<evidence type="ECO:0000313" key="3">
    <source>
        <dbReference type="Proteomes" id="UP000030960"/>
    </source>
</evidence>
<gene>
    <name evidence="2" type="ORF">OA50_02692</name>
</gene>
<protein>
    <recommendedName>
        <fullName evidence="4">DUF2125 domain-containing protein</fullName>
    </recommendedName>
</protein>
<evidence type="ECO:0000256" key="1">
    <source>
        <dbReference type="SAM" id="SignalP"/>
    </source>
</evidence>
<reference evidence="2 3" key="1">
    <citation type="submission" date="2014-10" db="EMBL/GenBank/DDBJ databases">
        <title>Genome sequence of Ponticoccus sp. strain UMTAT08 isolated from clonal culture of toxic dinoflagellate Alexandrium tamiyavanichii.</title>
        <authorList>
            <person name="Gan H.Y."/>
            <person name="Muhd D.-D."/>
            <person name="Mohd Noor M.E."/>
            <person name="Yeong Y.S."/>
            <person name="Usup G."/>
        </authorList>
    </citation>
    <scope>NUCLEOTIDE SEQUENCE [LARGE SCALE GENOMIC DNA]</scope>
    <source>
        <strain evidence="2 3">UMTAT08</strain>
    </source>
</reference>
<dbReference type="Proteomes" id="UP000030960">
    <property type="component" value="Unassembled WGS sequence"/>
</dbReference>
<dbReference type="OrthoDB" id="7791409at2"/>
<organism evidence="2 3">
    <name type="scientific">Mameliella alba</name>
    <dbReference type="NCBI Taxonomy" id="561184"/>
    <lineage>
        <taxon>Bacteria</taxon>
        <taxon>Pseudomonadati</taxon>
        <taxon>Pseudomonadota</taxon>
        <taxon>Alphaproteobacteria</taxon>
        <taxon>Rhodobacterales</taxon>
        <taxon>Roseobacteraceae</taxon>
        <taxon>Mameliella</taxon>
    </lineage>
</organism>
<name>A0A0B3S7J4_9RHOB</name>
<dbReference type="AlphaFoldDB" id="A0A0B3S7J4"/>
<dbReference type="RefSeq" id="WP_043142239.1">
    <property type="nucleotide sequence ID" value="NZ_JSUQ01000010.1"/>
</dbReference>
<keyword evidence="3" id="KW-1185">Reference proteome</keyword>
<comment type="caution">
    <text evidence="2">The sequence shown here is derived from an EMBL/GenBank/DDBJ whole genome shotgun (WGS) entry which is preliminary data.</text>
</comment>
<dbReference type="STRING" id="561184.SAMN05216376_108158"/>
<feature type="signal peptide" evidence="1">
    <location>
        <begin position="1"/>
        <end position="21"/>
    </location>
</feature>
<accession>A0A0B3S7J4</accession>
<keyword evidence="1" id="KW-0732">Signal</keyword>
<proteinExistence type="predicted"/>
<evidence type="ECO:0000313" key="2">
    <source>
        <dbReference type="EMBL" id="KHQ52656.1"/>
    </source>
</evidence>
<dbReference type="EMBL" id="JSUQ01000010">
    <property type="protein sequence ID" value="KHQ52656.1"/>
    <property type="molecule type" value="Genomic_DNA"/>
</dbReference>
<evidence type="ECO:0008006" key="4">
    <source>
        <dbReference type="Google" id="ProtNLM"/>
    </source>
</evidence>
<sequence>MKRYATASALAIVAMAGQAWADVTPQQVWEDFEAYMSNFGYQITATETMEGSSLVISDMTMVVTIPEEDGLVRVTMPPMTFAEAGEGSVSITYPEVGEVMVYFVEDDDEVVGEIVLEMTHTDLEMLVSGNPGDLTYTYSGERVALELTRVFDHEDQEEYGRDVISATMSMGPLSGTSHIMKDEVMRSIDQDMTMGDLAIDVSFDEPDGDDAFMFSMALAGLSSTGTTRLPLDLDVEDPTSMFKNGGMVDAVLKHNGGKTEFSLNEGDGPTTGMFSSSGGEFGVAVSETDLSYRLSAADQTVAMSGPELPLPINAALGEAGFSLAMPLSPSEEPRPASLSLTLGGFTMDDVLWNIFDPGEVLPRDPATVAFSLDAMVTPFISLLDTDSMEKLGMTGGMPGELNSLTLNSLVVDAVGAMVKGSGAFTFDNSDLQTFGGVPRPEGKLDVSIAGANGLVDSLISMGLLPEEDAMGFRMMMSMFTVPGEDPDTATSTIEINAEGHVLANGQRIQ</sequence>
<feature type="chain" id="PRO_5002098060" description="DUF2125 domain-containing protein" evidence="1">
    <location>
        <begin position="22"/>
        <end position="509"/>
    </location>
</feature>